<feature type="region of interest" description="Disordered" evidence="1">
    <location>
        <begin position="347"/>
        <end position="376"/>
    </location>
</feature>
<feature type="compositionally biased region" description="Polar residues" evidence="1">
    <location>
        <begin position="358"/>
        <end position="369"/>
    </location>
</feature>
<feature type="region of interest" description="Disordered" evidence="1">
    <location>
        <begin position="1"/>
        <end position="29"/>
    </location>
</feature>
<organism evidence="2">
    <name type="scientific">Pyrus pyrifolia cryptic virus</name>
    <dbReference type="NCBI Taxonomy" id="1968822"/>
    <lineage>
        <taxon>Viruses</taxon>
    </lineage>
</organism>
<reference evidence="2" key="1">
    <citation type="journal article" date="2017" name="Virus Res.">
        <title>Genome segments encoding capsid protein-like variants of Pyrus pyrifolia cryptic virus.</title>
        <authorList>
            <person name="Osaki H."/>
            <person name="Sasaki A."/>
            <person name="Nakazono-Nagaoka E."/>
            <person name="Ota N."/>
            <person name="Nakaune R."/>
        </authorList>
    </citation>
    <scope>NUCLEOTIDE SEQUENCE</scope>
</reference>
<protein>
    <submittedName>
        <fullName evidence="2">Capsid protein</fullName>
    </submittedName>
</protein>
<name>A0A224AUQ0_9VIRU</name>
<proteinExistence type="predicted"/>
<accession>A0A224AUQ0</accession>
<dbReference type="EMBL" id="LC221824">
    <property type="protein sequence ID" value="BBA20646.1"/>
    <property type="molecule type" value="Genomic_RNA"/>
</dbReference>
<evidence type="ECO:0000313" key="2">
    <source>
        <dbReference type="EMBL" id="BBA20646.1"/>
    </source>
</evidence>
<evidence type="ECO:0000256" key="1">
    <source>
        <dbReference type="SAM" id="MobiDB-lite"/>
    </source>
</evidence>
<sequence>MSNTGEETAPNGPINGAKTQEAGPAGKVRSTTRKLIDRLLSKRIIGESVSRKPKHPRYVPLRKNEIFEALTELYALNFQAKWNILKPLLREYSIPQGLAGWMYLARVYISHWFIDLYVSNREACEKHTAIRISEFYMKQLGCSSNYYDTFLVLLSASTRPTRILGLQEDTLYVPLITNRYSWASPTRNYFDITNFSYNLDLLGALIDTMSNSQFGWRMFPTVNDALGRPCWLLDWHDDQCYAWFPEEGNYTDEDTNLSFILGVSCTPHLASRDDDMPQFFPGNTVPDDEEHFLYERSTSKRFHGNIDKRVIEHFDLDIPILLPPLPPPFVGEGSGQPSGAAMLIEGAEPEQESGRESPAQTQTRPTFTSIIPMPPPGPRIHNHQVFGYVIMDYKYYDLVVYRVDINSRSAAHKVLVYKD</sequence>